<comment type="caution">
    <text evidence="1">The sequence shown here is derived from an EMBL/GenBank/DDBJ whole genome shotgun (WGS) entry which is preliminary data.</text>
</comment>
<sequence>MKEKIRVVARVVGLLVATIPAVEMGKLHYRRMEKVKIKALEKNYMVSRKLKFVRQFSSEMQVSLASYFPPPASLSPWPRAKQPHCSPTRGCDNIYLSRAQCLPWFPSALLHLQLAVMCQTHLDNLSEPSSSQLV</sequence>
<proteinExistence type="predicted"/>
<gene>
    <name evidence="1" type="ORF">E2C01_050831</name>
</gene>
<dbReference type="EMBL" id="VSRR010014315">
    <property type="protein sequence ID" value="MPC56865.1"/>
    <property type="molecule type" value="Genomic_DNA"/>
</dbReference>
<evidence type="ECO:0000313" key="1">
    <source>
        <dbReference type="EMBL" id="MPC56865.1"/>
    </source>
</evidence>
<name>A0A5B7GHE3_PORTR</name>
<keyword evidence="2" id="KW-1185">Reference proteome</keyword>
<dbReference type="AlphaFoldDB" id="A0A5B7GHE3"/>
<evidence type="ECO:0000313" key="2">
    <source>
        <dbReference type="Proteomes" id="UP000324222"/>
    </source>
</evidence>
<protein>
    <submittedName>
        <fullName evidence="1">Uncharacterized protein</fullName>
    </submittedName>
</protein>
<reference evidence="1 2" key="1">
    <citation type="submission" date="2019-05" db="EMBL/GenBank/DDBJ databases">
        <title>Another draft genome of Portunus trituberculatus and its Hox gene families provides insights of decapod evolution.</title>
        <authorList>
            <person name="Jeong J.-H."/>
            <person name="Song I."/>
            <person name="Kim S."/>
            <person name="Choi T."/>
            <person name="Kim D."/>
            <person name="Ryu S."/>
            <person name="Kim W."/>
        </authorList>
    </citation>
    <scope>NUCLEOTIDE SEQUENCE [LARGE SCALE GENOMIC DNA]</scope>
    <source>
        <tissue evidence="1">Muscle</tissue>
    </source>
</reference>
<organism evidence="1 2">
    <name type="scientific">Portunus trituberculatus</name>
    <name type="common">Swimming crab</name>
    <name type="synonym">Neptunus trituberculatus</name>
    <dbReference type="NCBI Taxonomy" id="210409"/>
    <lineage>
        <taxon>Eukaryota</taxon>
        <taxon>Metazoa</taxon>
        <taxon>Ecdysozoa</taxon>
        <taxon>Arthropoda</taxon>
        <taxon>Crustacea</taxon>
        <taxon>Multicrustacea</taxon>
        <taxon>Malacostraca</taxon>
        <taxon>Eumalacostraca</taxon>
        <taxon>Eucarida</taxon>
        <taxon>Decapoda</taxon>
        <taxon>Pleocyemata</taxon>
        <taxon>Brachyura</taxon>
        <taxon>Eubrachyura</taxon>
        <taxon>Portunoidea</taxon>
        <taxon>Portunidae</taxon>
        <taxon>Portuninae</taxon>
        <taxon>Portunus</taxon>
    </lineage>
</organism>
<accession>A0A5B7GHE3</accession>
<dbReference type="Proteomes" id="UP000324222">
    <property type="component" value="Unassembled WGS sequence"/>
</dbReference>